<comment type="caution">
    <text evidence="3">The sequence shown here is derived from an EMBL/GenBank/DDBJ whole genome shotgun (WGS) entry which is preliminary data.</text>
</comment>
<evidence type="ECO:0000259" key="2">
    <source>
        <dbReference type="PROSITE" id="PS51352"/>
    </source>
</evidence>
<dbReference type="SUPFAM" id="SSF52833">
    <property type="entry name" value="Thioredoxin-like"/>
    <property type="match status" value="1"/>
</dbReference>
<dbReference type="NCBIfam" id="TIGR04183">
    <property type="entry name" value="Por_Secre_tail"/>
    <property type="match status" value="1"/>
</dbReference>
<dbReference type="Gene3D" id="3.40.30.10">
    <property type="entry name" value="Glutaredoxin"/>
    <property type="match status" value="1"/>
</dbReference>
<keyword evidence="4" id="KW-1185">Reference proteome</keyword>
<dbReference type="InterPro" id="IPR036249">
    <property type="entry name" value="Thioredoxin-like_sf"/>
</dbReference>
<evidence type="ECO:0000256" key="1">
    <source>
        <dbReference type="ARBA" id="ARBA00023284"/>
    </source>
</evidence>
<name>A0A098S6L7_9BACT</name>
<evidence type="ECO:0000313" key="4">
    <source>
        <dbReference type="Proteomes" id="UP000029736"/>
    </source>
</evidence>
<sequence length="226" mass="23780">MLDDGKYVMIKLYAYWCGPCCSTAPAVKEVYENFGCNSGNLVVIGLEADGTLAQTEAFENDCGAAGGFPVVSGLDGGASAVVDQFNPLAFPTVILIAPDRTIVEQDIWPFEVDGATALVEGYGPAQQECAPVSTADAALIAGFEAKAQPNPFAEMLSITGHTDTPARIQVEVLNALGQIVLQHDAGQWTAGEHTTSIPAQQLPKGQYFVHLRADGVPAATLNVQKQ</sequence>
<dbReference type="InterPro" id="IPR017937">
    <property type="entry name" value="Thioredoxin_CS"/>
</dbReference>
<reference evidence="3 4" key="1">
    <citation type="journal article" date="2014" name="Int. J. Syst. Evol. Microbiol.">
        <title>Phaeodactylibacter xiamenensis gen. nov., sp. nov., a member of the family Saprospiraceae isolated from the marine alga Phaeodactylum tricornutum.</title>
        <authorList>
            <person name="Chen Z.Jr."/>
            <person name="Lei X."/>
            <person name="Lai Q."/>
            <person name="Li Y."/>
            <person name="Zhang B."/>
            <person name="Zhang J."/>
            <person name="Zhang H."/>
            <person name="Yang L."/>
            <person name="Zheng W."/>
            <person name="Tian Y."/>
            <person name="Yu Z."/>
            <person name="Xu H.Jr."/>
            <person name="Zheng T."/>
        </authorList>
    </citation>
    <scope>NUCLEOTIDE SEQUENCE [LARGE SCALE GENOMIC DNA]</scope>
    <source>
        <strain evidence="3 4">KD52</strain>
    </source>
</reference>
<dbReference type="AlphaFoldDB" id="A0A098S6L7"/>
<protein>
    <recommendedName>
        <fullName evidence="2">Thioredoxin domain-containing protein</fullName>
    </recommendedName>
</protein>
<evidence type="ECO:0000313" key="3">
    <source>
        <dbReference type="EMBL" id="KGE87761.1"/>
    </source>
</evidence>
<dbReference type="EMBL" id="JPOS01000033">
    <property type="protein sequence ID" value="KGE87761.1"/>
    <property type="molecule type" value="Genomic_DNA"/>
</dbReference>
<proteinExistence type="predicted"/>
<feature type="domain" description="Thioredoxin" evidence="2">
    <location>
        <begin position="1"/>
        <end position="127"/>
    </location>
</feature>
<dbReference type="InterPro" id="IPR013766">
    <property type="entry name" value="Thioredoxin_domain"/>
</dbReference>
<dbReference type="Proteomes" id="UP000029736">
    <property type="component" value="Unassembled WGS sequence"/>
</dbReference>
<dbReference type="PROSITE" id="PS51352">
    <property type="entry name" value="THIOREDOXIN_2"/>
    <property type="match status" value="1"/>
</dbReference>
<dbReference type="STRING" id="1524460.IX84_13380"/>
<dbReference type="InterPro" id="IPR012336">
    <property type="entry name" value="Thioredoxin-like_fold"/>
</dbReference>
<gene>
    <name evidence="3" type="ORF">IX84_13380</name>
</gene>
<dbReference type="PROSITE" id="PS00194">
    <property type="entry name" value="THIOREDOXIN_1"/>
    <property type="match status" value="1"/>
</dbReference>
<organism evidence="3 4">
    <name type="scientific">Phaeodactylibacter xiamenensis</name>
    <dbReference type="NCBI Taxonomy" id="1524460"/>
    <lineage>
        <taxon>Bacteria</taxon>
        <taxon>Pseudomonadati</taxon>
        <taxon>Bacteroidota</taxon>
        <taxon>Saprospiria</taxon>
        <taxon>Saprospirales</taxon>
        <taxon>Haliscomenobacteraceae</taxon>
        <taxon>Phaeodactylibacter</taxon>
    </lineage>
</organism>
<dbReference type="Pfam" id="PF18962">
    <property type="entry name" value="Por_Secre_tail"/>
    <property type="match status" value="1"/>
</dbReference>
<keyword evidence="1" id="KW-0676">Redox-active center</keyword>
<dbReference type="Pfam" id="PF13905">
    <property type="entry name" value="Thioredoxin_8"/>
    <property type="match status" value="1"/>
</dbReference>
<accession>A0A098S6L7</accession>
<dbReference type="InterPro" id="IPR026444">
    <property type="entry name" value="Secre_tail"/>
</dbReference>